<dbReference type="Gene3D" id="3.40.50.10860">
    <property type="entry name" value="Leucine Dehydrogenase, chain A, domain 1"/>
    <property type="match status" value="1"/>
</dbReference>
<reference evidence="7" key="1">
    <citation type="journal article" date="2019" name="Int. J. Syst. Evol. Microbiol.">
        <title>The Global Catalogue of Microorganisms (GCM) 10K type strain sequencing project: providing services to taxonomists for standard genome sequencing and annotation.</title>
        <authorList>
            <consortium name="The Broad Institute Genomics Platform"/>
            <consortium name="The Broad Institute Genome Sequencing Center for Infectious Disease"/>
            <person name="Wu L."/>
            <person name="Ma J."/>
        </authorList>
    </citation>
    <scope>NUCLEOTIDE SEQUENCE [LARGE SCALE GENOMIC DNA]</scope>
    <source>
        <strain evidence="7">CGMCC 1.12989</strain>
    </source>
</reference>
<dbReference type="GO" id="GO:0016491">
    <property type="term" value="F:oxidoreductase activity"/>
    <property type="evidence" value="ECO:0007669"/>
    <property type="project" value="UniProtKB-KW"/>
</dbReference>
<protein>
    <submittedName>
        <fullName evidence="6">Glu/Leu/Phe/Val dehydrogenase</fullName>
        <ecNumber evidence="6">1.4.1.-</ecNumber>
    </submittedName>
</protein>
<dbReference type="Proteomes" id="UP001595828">
    <property type="component" value="Unassembled WGS sequence"/>
</dbReference>
<gene>
    <name evidence="6" type="ORF">ACFO0A_08285</name>
</gene>
<dbReference type="PIRSF" id="PIRSF000188">
    <property type="entry name" value="Phe_leu_dh"/>
    <property type="match status" value="1"/>
</dbReference>
<evidence type="ECO:0000256" key="3">
    <source>
        <dbReference type="ARBA" id="ARBA00023027"/>
    </source>
</evidence>
<proteinExistence type="inferred from homology"/>
<organism evidence="6 7">
    <name type="scientific">Novosphingobium tardum</name>
    <dbReference type="NCBI Taxonomy" id="1538021"/>
    <lineage>
        <taxon>Bacteria</taxon>
        <taxon>Pseudomonadati</taxon>
        <taxon>Pseudomonadota</taxon>
        <taxon>Alphaproteobacteria</taxon>
        <taxon>Sphingomonadales</taxon>
        <taxon>Sphingomonadaceae</taxon>
        <taxon>Novosphingobium</taxon>
    </lineage>
</organism>
<dbReference type="PANTHER" id="PTHR42722">
    <property type="entry name" value="LEUCINE DEHYDROGENASE"/>
    <property type="match status" value="1"/>
</dbReference>
<dbReference type="EC" id="1.4.1.-" evidence="6"/>
<dbReference type="PANTHER" id="PTHR42722:SF1">
    <property type="entry name" value="VALINE DEHYDROGENASE"/>
    <property type="match status" value="1"/>
</dbReference>
<evidence type="ECO:0000259" key="5">
    <source>
        <dbReference type="SMART" id="SM00839"/>
    </source>
</evidence>
<dbReference type="SUPFAM" id="SSF53223">
    <property type="entry name" value="Aminoacid dehydrogenase-like, N-terminal domain"/>
    <property type="match status" value="1"/>
</dbReference>
<name>A0ABV8RNX7_9SPHN</name>
<evidence type="ECO:0000313" key="6">
    <source>
        <dbReference type="EMBL" id="MFC4295050.1"/>
    </source>
</evidence>
<sequence>MAAFWTESDFDDHETVTLVRDAPSGLTAIVAIHSTHLGPAAGGTRFWHYADPSLAMRDALRLSRGMSYKNAMAGLPMGGGKAVILADDKNTKTPEMLAAFGDAVQALGGRYITAEDVGIGEADMVAVAKRTSFVSGLPSGDGSAAGGDPGPFTAMGIYHGLKAAVAHKLGRDDLKGVHVAVQGTGSVGGGLARLLARDGARLTLADRNAVRAEALAEELGAQTVGADVIMSVSCDVFSPNALGAILNDEGVARLDAPIVAGGANNQLALPEHGAALAARGILYAPDYVINAGGIISVALEYLARQSGEHCDINEVRLRLKQIPERLFAIWRESDASGRSPDEVADAMAQKLIGR</sequence>
<dbReference type="Gene3D" id="3.40.50.720">
    <property type="entry name" value="NAD(P)-binding Rossmann-like Domain"/>
    <property type="match status" value="1"/>
</dbReference>
<keyword evidence="7" id="KW-1185">Reference proteome</keyword>
<evidence type="ECO:0000256" key="4">
    <source>
        <dbReference type="RuleBase" id="RU004417"/>
    </source>
</evidence>
<keyword evidence="3" id="KW-0520">NAD</keyword>
<dbReference type="InterPro" id="IPR006095">
    <property type="entry name" value="Glu/Leu/Phe/Val/Trp_DH"/>
</dbReference>
<feature type="domain" description="Glutamate/phenylalanine/leucine/valine/L-tryptophan dehydrogenase C-terminal" evidence="5">
    <location>
        <begin position="147"/>
        <end position="353"/>
    </location>
</feature>
<evidence type="ECO:0000256" key="2">
    <source>
        <dbReference type="ARBA" id="ARBA00023002"/>
    </source>
</evidence>
<dbReference type="InterPro" id="IPR016211">
    <property type="entry name" value="Glu/Phe/Leu/Val/Trp_DH_bac/arc"/>
</dbReference>
<dbReference type="InterPro" id="IPR036291">
    <property type="entry name" value="NAD(P)-bd_dom_sf"/>
</dbReference>
<keyword evidence="2 4" id="KW-0560">Oxidoreductase</keyword>
<evidence type="ECO:0000313" key="7">
    <source>
        <dbReference type="Proteomes" id="UP001595828"/>
    </source>
</evidence>
<dbReference type="SMART" id="SM00839">
    <property type="entry name" value="ELFV_dehydrog"/>
    <property type="match status" value="1"/>
</dbReference>
<dbReference type="InterPro" id="IPR006096">
    <property type="entry name" value="Glu/Leu/Phe/Val/Trp_DH_C"/>
</dbReference>
<dbReference type="Pfam" id="PF02812">
    <property type="entry name" value="ELFV_dehydrog_N"/>
    <property type="match status" value="1"/>
</dbReference>
<dbReference type="PRINTS" id="PR00082">
    <property type="entry name" value="GLFDHDRGNASE"/>
</dbReference>
<comment type="similarity">
    <text evidence="1 4">Belongs to the Glu/Leu/Phe/Val dehydrogenases family.</text>
</comment>
<dbReference type="InterPro" id="IPR006097">
    <property type="entry name" value="Glu/Leu/Phe/Val/Trp_DH_dimer"/>
</dbReference>
<dbReference type="CDD" id="cd01075">
    <property type="entry name" value="NAD_bind_Leu_Phe_Val_DH"/>
    <property type="match status" value="1"/>
</dbReference>
<dbReference type="InterPro" id="IPR046346">
    <property type="entry name" value="Aminoacid_DH-like_N_sf"/>
</dbReference>
<comment type="caution">
    <text evidence="6">The sequence shown here is derived from an EMBL/GenBank/DDBJ whole genome shotgun (WGS) entry which is preliminary data.</text>
</comment>
<dbReference type="SUPFAM" id="SSF51735">
    <property type="entry name" value="NAD(P)-binding Rossmann-fold domains"/>
    <property type="match status" value="1"/>
</dbReference>
<accession>A0ABV8RNX7</accession>
<dbReference type="EMBL" id="JBHSDR010000006">
    <property type="protein sequence ID" value="MFC4295050.1"/>
    <property type="molecule type" value="Genomic_DNA"/>
</dbReference>
<evidence type="ECO:0000256" key="1">
    <source>
        <dbReference type="ARBA" id="ARBA00006382"/>
    </source>
</evidence>
<dbReference type="Pfam" id="PF00208">
    <property type="entry name" value="ELFV_dehydrog"/>
    <property type="match status" value="1"/>
</dbReference>
<dbReference type="RefSeq" id="WP_379538539.1">
    <property type="nucleotide sequence ID" value="NZ_JBHSDR010000006.1"/>
</dbReference>